<evidence type="ECO:0000256" key="3">
    <source>
        <dbReference type="ARBA" id="ARBA00022603"/>
    </source>
</evidence>
<dbReference type="NCBIfam" id="TIGR00571">
    <property type="entry name" value="dam"/>
    <property type="match status" value="1"/>
</dbReference>
<comment type="catalytic activity">
    <reaction evidence="6 7">
        <text>a 2'-deoxyadenosine in DNA + S-adenosyl-L-methionine = an N(6)-methyl-2'-deoxyadenosine in DNA + S-adenosyl-L-homocysteine + H(+)</text>
        <dbReference type="Rhea" id="RHEA:15197"/>
        <dbReference type="Rhea" id="RHEA-COMP:12418"/>
        <dbReference type="Rhea" id="RHEA-COMP:12419"/>
        <dbReference type="ChEBI" id="CHEBI:15378"/>
        <dbReference type="ChEBI" id="CHEBI:57856"/>
        <dbReference type="ChEBI" id="CHEBI:59789"/>
        <dbReference type="ChEBI" id="CHEBI:90615"/>
        <dbReference type="ChEBI" id="CHEBI:90616"/>
        <dbReference type="EC" id="2.1.1.72"/>
    </reaction>
</comment>
<dbReference type="GO" id="GO:0009007">
    <property type="term" value="F:site-specific DNA-methyltransferase (adenine-specific) activity"/>
    <property type="evidence" value="ECO:0007669"/>
    <property type="project" value="UniProtKB-EC"/>
</dbReference>
<sequence>MINKIIIPPIKCQGIKSKLVPLILANSPHLNEMAWIEPFMGSGVVGLNARPVKALFSDINPHLINFYNALKSKSITPESTRLYLEKEGRLLKEQGETYYYSVRERFNREKDPMDFLFLSRSCFNGMIRFNSKGWFNVPFCRKSNRFAIAYITKIVNQIARFYNVLSNCSWSFTCQDFETTISSATEKDFIYCDPPYLGRHVDYYNSWTVEDEKRLYDCLAATKAKFILSTWHSNKYRKNDSLYSLWSKFSIVTQDHFYHVGAKEDNRNPMVEALVMNFTPLCEKIEKTQPIPDLFYSTTVNAL</sequence>
<comment type="caution">
    <text evidence="8">The sequence shown here is derived from an EMBL/GenBank/DDBJ whole genome shotgun (WGS) entry which is preliminary data.</text>
</comment>
<organism evidence="8 9">
    <name type="scientific">Candidatus Magnetominusculus xianensis</name>
    <dbReference type="NCBI Taxonomy" id="1748249"/>
    <lineage>
        <taxon>Bacteria</taxon>
        <taxon>Pseudomonadati</taxon>
        <taxon>Nitrospirota</taxon>
        <taxon>Nitrospiria</taxon>
        <taxon>Nitrospirales</taxon>
        <taxon>Nitrospiraceae</taxon>
        <taxon>Candidatus Magnetominusculus</taxon>
    </lineage>
</organism>
<dbReference type="SUPFAM" id="SSF53335">
    <property type="entry name" value="S-adenosyl-L-methionine-dependent methyltransferases"/>
    <property type="match status" value="1"/>
</dbReference>
<dbReference type="GO" id="GO:0032259">
    <property type="term" value="P:methylation"/>
    <property type="evidence" value="ECO:0007669"/>
    <property type="project" value="UniProtKB-KW"/>
</dbReference>
<dbReference type="Pfam" id="PF02086">
    <property type="entry name" value="MethyltransfD12"/>
    <property type="match status" value="1"/>
</dbReference>
<dbReference type="RefSeq" id="WP_085051428.1">
    <property type="nucleotide sequence ID" value="NZ_LNQR01000032.1"/>
</dbReference>
<dbReference type="EMBL" id="LNQR01000032">
    <property type="protein sequence ID" value="KWT91056.1"/>
    <property type="molecule type" value="Genomic_DNA"/>
</dbReference>
<dbReference type="PIRSF" id="PIRSF000398">
    <property type="entry name" value="M_m6A_EcoRV"/>
    <property type="match status" value="1"/>
</dbReference>
<evidence type="ECO:0000256" key="6">
    <source>
        <dbReference type="ARBA" id="ARBA00047942"/>
    </source>
</evidence>
<accession>A0ABR5SHA0</accession>
<dbReference type="InterPro" id="IPR002052">
    <property type="entry name" value="DNA_methylase_N6_adenine_CS"/>
</dbReference>
<reference evidence="8 9" key="1">
    <citation type="submission" date="2015-11" db="EMBL/GenBank/DDBJ databases">
        <authorList>
            <person name="Lin W."/>
        </authorList>
    </citation>
    <scope>NUCLEOTIDE SEQUENCE [LARGE SCALE GENOMIC DNA]</scope>
    <source>
        <strain evidence="8 9">HCH-1</strain>
    </source>
</reference>
<dbReference type="Gene3D" id="1.10.1020.10">
    <property type="entry name" value="Adenine-specific Methyltransferase, Domain 2"/>
    <property type="match status" value="1"/>
</dbReference>
<dbReference type="InterPro" id="IPR012263">
    <property type="entry name" value="M_m6A_EcoRV"/>
</dbReference>
<evidence type="ECO:0000256" key="2">
    <source>
        <dbReference type="ARBA" id="ARBA00011900"/>
    </source>
</evidence>
<dbReference type="InterPro" id="IPR029063">
    <property type="entry name" value="SAM-dependent_MTases_sf"/>
</dbReference>
<dbReference type="PANTHER" id="PTHR30481">
    <property type="entry name" value="DNA ADENINE METHYLASE"/>
    <property type="match status" value="1"/>
</dbReference>
<evidence type="ECO:0000256" key="4">
    <source>
        <dbReference type="ARBA" id="ARBA00022679"/>
    </source>
</evidence>
<protein>
    <recommendedName>
        <fullName evidence="2 7">Site-specific DNA-methyltransferase (adenine-specific)</fullName>
        <ecNumber evidence="2 7">2.1.1.72</ecNumber>
    </recommendedName>
</protein>
<evidence type="ECO:0000313" key="8">
    <source>
        <dbReference type="EMBL" id="KWT91056.1"/>
    </source>
</evidence>
<gene>
    <name evidence="8" type="ORF">ASN18_0880</name>
</gene>
<proteinExistence type="inferred from homology"/>
<dbReference type="InterPro" id="IPR023095">
    <property type="entry name" value="Ade_MeTrfase_dom_2"/>
</dbReference>
<dbReference type="Gene3D" id="3.40.50.150">
    <property type="entry name" value="Vaccinia Virus protein VP39"/>
    <property type="match status" value="1"/>
</dbReference>
<keyword evidence="9" id="KW-1185">Reference proteome</keyword>
<dbReference type="PANTHER" id="PTHR30481:SF3">
    <property type="entry name" value="DNA ADENINE METHYLASE"/>
    <property type="match status" value="1"/>
</dbReference>
<dbReference type="Proteomes" id="UP000060487">
    <property type="component" value="Unassembled WGS sequence"/>
</dbReference>
<dbReference type="InterPro" id="IPR012327">
    <property type="entry name" value="MeTrfase_D12"/>
</dbReference>
<dbReference type="PRINTS" id="PR00505">
    <property type="entry name" value="D12N6MTFRASE"/>
</dbReference>
<evidence type="ECO:0000256" key="5">
    <source>
        <dbReference type="ARBA" id="ARBA00022691"/>
    </source>
</evidence>
<dbReference type="PROSITE" id="PS00092">
    <property type="entry name" value="N6_MTASE"/>
    <property type="match status" value="1"/>
</dbReference>
<keyword evidence="3 7" id="KW-0489">Methyltransferase</keyword>
<evidence type="ECO:0000313" key="9">
    <source>
        <dbReference type="Proteomes" id="UP000060487"/>
    </source>
</evidence>
<comment type="similarity">
    <text evidence="1 7">Belongs to the N(4)/N(6)-methyltransferase family.</text>
</comment>
<keyword evidence="4 7" id="KW-0808">Transferase</keyword>
<evidence type="ECO:0000256" key="7">
    <source>
        <dbReference type="RuleBase" id="RU361257"/>
    </source>
</evidence>
<dbReference type="EC" id="2.1.1.72" evidence="2 7"/>
<evidence type="ECO:0000256" key="1">
    <source>
        <dbReference type="ARBA" id="ARBA00006594"/>
    </source>
</evidence>
<name>A0ABR5SHA0_9BACT</name>
<keyword evidence="5 7" id="KW-0949">S-adenosyl-L-methionine</keyword>